<reference evidence="4" key="1">
    <citation type="submission" date="2021-01" db="EMBL/GenBank/DDBJ databases">
        <title>Whole genome shotgun sequence of Actinoplanes tereljensis NBRC 105297.</title>
        <authorList>
            <person name="Komaki H."/>
            <person name="Tamura T."/>
        </authorList>
    </citation>
    <scope>NUCLEOTIDE SEQUENCE</scope>
    <source>
        <strain evidence="4">NBRC 105297</strain>
    </source>
</reference>
<accession>A0A919TUV8</accession>
<evidence type="ECO:0000256" key="2">
    <source>
        <dbReference type="SAM" id="Phobius"/>
    </source>
</evidence>
<feature type="domain" description="ER-bound oxygenase mpaB/mpaB'/Rubber oxygenase catalytic" evidence="3">
    <location>
        <begin position="38"/>
        <end position="248"/>
    </location>
</feature>
<feature type="compositionally biased region" description="Basic and acidic residues" evidence="1">
    <location>
        <begin position="298"/>
        <end position="313"/>
    </location>
</feature>
<dbReference type="InterPro" id="IPR018713">
    <property type="entry name" value="MPAB/Lcp_cat_dom"/>
</dbReference>
<evidence type="ECO:0000259" key="3">
    <source>
        <dbReference type="Pfam" id="PF09995"/>
    </source>
</evidence>
<feature type="transmembrane region" description="Helical" evidence="2">
    <location>
        <begin position="31"/>
        <end position="54"/>
    </location>
</feature>
<organism evidence="4 5">
    <name type="scientific">Paractinoplanes tereljensis</name>
    <dbReference type="NCBI Taxonomy" id="571912"/>
    <lineage>
        <taxon>Bacteria</taxon>
        <taxon>Bacillati</taxon>
        <taxon>Actinomycetota</taxon>
        <taxon>Actinomycetes</taxon>
        <taxon>Micromonosporales</taxon>
        <taxon>Micromonosporaceae</taxon>
        <taxon>Paractinoplanes</taxon>
    </lineage>
</organism>
<dbReference type="AlphaFoldDB" id="A0A919TUV8"/>
<name>A0A919TUV8_9ACTN</name>
<feature type="region of interest" description="Disordered" evidence="1">
    <location>
        <begin position="279"/>
        <end position="313"/>
    </location>
</feature>
<dbReference type="InterPro" id="IPR046366">
    <property type="entry name" value="MPAB"/>
</dbReference>
<keyword evidence="2" id="KW-0472">Membrane</keyword>
<gene>
    <name evidence="4" type="ORF">Ate02nite_54290</name>
</gene>
<keyword evidence="5" id="KW-1185">Reference proteome</keyword>
<dbReference type="PANTHER" id="PTHR36124:SF1">
    <property type="entry name" value="ER-BOUND OXYGENASE MPAB_MPAB'_RUBBER OXYGENASE CATALYTIC DOMAIN-CONTAINING PROTEIN"/>
    <property type="match status" value="1"/>
</dbReference>
<dbReference type="Proteomes" id="UP000623608">
    <property type="component" value="Unassembled WGS sequence"/>
</dbReference>
<proteinExistence type="predicted"/>
<evidence type="ECO:0000313" key="5">
    <source>
        <dbReference type="Proteomes" id="UP000623608"/>
    </source>
</evidence>
<keyword evidence="2" id="KW-1133">Transmembrane helix</keyword>
<keyword evidence="2" id="KW-0812">Transmembrane</keyword>
<dbReference type="Pfam" id="PF09995">
    <property type="entry name" value="MPAB_Lcp_cat"/>
    <property type="match status" value="1"/>
</dbReference>
<evidence type="ECO:0000313" key="4">
    <source>
        <dbReference type="EMBL" id="GIF22699.1"/>
    </source>
</evidence>
<protein>
    <recommendedName>
        <fullName evidence="3">ER-bound oxygenase mpaB/mpaB'/Rubber oxygenase catalytic domain-containing protein</fullName>
    </recommendedName>
</protein>
<sequence length="313" mass="34197">MDTEGMRRRQDRLRRIEGLDPEADHREISSLFYLDFGTIMILQAITGNLMTFAVPRMSRILSATGQFERHTAKRFVDTALLTGAVLEHGLQPGPGRDAARAVNAMHRHYDIHPDDFTAVACDAPVMSIDIADRFGWRPVTDAEREALRIHYTAEARAFGAHRPVPATVGEMVAFRDRYLDAQAAFEPQNKRLAEAFLGYVAGLFPRPARPAVTALLVAQVDPRVLRACGLPVPSRVRKRVSDAVLRAVGLAGPTADPVPGKPSGMDRLASPVYPHGWTIGDLGPRTASGDGSVLPVRPGEDGGDRDQGEPEER</sequence>
<dbReference type="GO" id="GO:0016491">
    <property type="term" value="F:oxidoreductase activity"/>
    <property type="evidence" value="ECO:0007669"/>
    <property type="project" value="InterPro"/>
</dbReference>
<dbReference type="EMBL" id="BOMY01000034">
    <property type="protein sequence ID" value="GIF22699.1"/>
    <property type="molecule type" value="Genomic_DNA"/>
</dbReference>
<comment type="caution">
    <text evidence="4">The sequence shown here is derived from an EMBL/GenBank/DDBJ whole genome shotgun (WGS) entry which is preliminary data.</text>
</comment>
<dbReference type="PANTHER" id="PTHR36124">
    <property type="match status" value="1"/>
</dbReference>
<evidence type="ECO:0000256" key="1">
    <source>
        <dbReference type="SAM" id="MobiDB-lite"/>
    </source>
</evidence>